<dbReference type="SMART" id="SM00829">
    <property type="entry name" value="PKS_ER"/>
    <property type="match status" value="1"/>
</dbReference>
<evidence type="ECO:0000259" key="6">
    <source>
        <dbReference type="SMART" id="SM00829"/>
    </source>
</evidence>
<dbReference type="PROSITE" id="PS00059">
    <property type="entry name" value="ADH_ZINC"/>
    <property type="match status" value="1"/>
</dbReference>
<dbReference type="RefSeq" id="WP_115498108.1">
    <property type="nucleotide sequence ID" value="NZ_JACRTI010000003.1"/>
</dbReference>
<dbReference type="EMBL" id="QREV01000003">
    <property type="protein sequence ID" value="RDU50890.1"/>
    <property type="molecule type" value="Genomic_DNA"/>
</dbReference>
<dbReference type="Gene3D" id="3.90.180.10">
    <property type="entry name" value="Medium-chain alcohol dehydrogenases, catalytic domain"/>
    <property type="match status" value="1"/>
</dbReference>
<name>A0A3D8HJQ3_9BACT</name>
<evidence type="ECO:0000313" key="9">
    <source>
        <dbReference type="Proteomes" id="UP000256321"/>
    </source>
</evidence>
<dbReference type="InterPro" id="IPR011032">
    <property type="entry name" value="GroES-like_sf"/>
</dbReference>
<dbReference type="Gene3D" id="3.40.50.720">
    <property type="entry name" value="NAD(P)-binding Rossmann-like Domain"/>
    <property type="match status" value="1"/>
</dbReference>
<accession>A0A3D8HJQ3</accession>
<comment type="cofactor">
    <cofactor evidence="1 5">
        <name>Zn(2+)</name>
        <dbReference type="ChEBI" id="CHEBI:29105"/>
    </cofactor>
</comment>
<evidence type="ECO:0000256" key="1">
    <source>
        <dbReference type="ARBA" id="ARBA00001947"/>
    </source>
</evidence>
<evidence type="ECO:0000313" key="8">
    <source>
        <dbReference type="EMBL" id="RDU50890.1"/>
    </source>
</evidence>
<reference evidence="7 10" key="2">
    <citation type="submission" date="2020-08" db="EMBL/GenBank/DDBJ databases">
        <title>Genome public.</title>
        <authorList>
            <person name="Liu C."/>
            <person name="Sun Q."/>
        </authorList>
    </citation>
    <scope>NUCLEOTIDE SEQUENCE [LARGE SCALE GENOMIC DNA]</scope>
    <source>
        <strain evidence="7 10">426_9</strain>
    </source>
</reference>
<dbReference type="PANTHER" id="PTHR42683">
    <property type="entry name" value="ALDEHYDE REDUCTASE"/>
    <property type="match status" value="1"/>
</dbReference>
<sequence length="382" mass="41966">MKQTLIILLVLIFGYGITQAQENDRIPAKGFAVFSADDTFHPHEFTRHAIGANDILIETMYAGICHSDLHAAWDEHKAHGISGIYPMIPGHEIAGRVVKVGKNVTKFKVGDYAGVGCMVNSCGHCTFCDMDKEQFCENGTTFTYNSIDRYHENEPAMGGYSNNMVVNERFAIRIPETADMKRVAPLLCAGVTIWSPIHFSKVGKGDKVGVAGFGGLGHMAVQYLVNLGADVTVFDITEEKRADAARMGASRYVNVNNEAEMKGLNNAFDFIISTIPAQYNPLMYARMLKYGKGEMAIVGLPETATINVADLAMGGAANRKVYGSLIGGIKETQEMMDYFVAHDIYPEVEVISANAAEIDKAYRNVQDGKVKFRYVIDMNTLK</sequence>
<evidence type="ECO:0000256" key="5">
    <source>
        <dbReference type="RuleBase" id="RU361277"/>
    </source>
</evidence>
<dbReference type="FunFam" id="3.40.50.720:FF:000473">
    <property type="entry name" value="NADP-dependent alcohol dehydrogenase"/>
    <property type="match status" value="1"/>
</dbReference>
<dbReference type="CDD" id="cd05283">
    <property type="entry name" value="CAD1"/>
    <property type="match status" value="1"/>
</dbReference>
<evidence type="ECO:0000313" key="10">
    <source>
        <dbReference type="Proteomes" id="UP000629596"/>
    </source>
</evidence>
<dbReference type="InterPro" id="IPR020843">
    <property type="entry name" value="ER"/>
</dbReference>
<protein>
    <submittedName>
        <fullName evidence="8">NAD(P)-dependent alcohol dehydrogenase</fullName>
    </submittedName>
</protein>
<dbReference type="Pfam" id="PF00107">
    <property type="entry name" value="ADH_zinc_N"/>
    <property type="match status" value="1"/>
</dbReference>
<dbReference type="GO" id="GO:0008270">
    <property type="term" value="F:zinc ion binding"/>
    <property type="evidence" value="ECO:0007669"/>
    <property type="project" value="InterPro"/>
</dbReference>
<dbReference type="InterPro" id="IPR013149">
    <property type="entry name" value="ADH-like_C"/>
</dbReference>
<evidence type="ECO:0000256" key="3">
    <source>
        <dbReference type="ARBA" id="ARBA00022833"/>
    </source>
</evidence>
<feature type="domain" description="Enoyl reductase (ER)" evidence="6">
    <location>
        <begin position="35"/>
        <end position="376"/>
    </location>
</feature>
<keyword evidence="10" id="KW-1185">Reference proteome</keyword>
<gene>
    <name evidence="8" type="ORF">DWU89_02250</name>
    <name evidence="7" type="ORF">H8784_02220</name>
</gene>
<evidence type="ECO:0000256" key="2">
    <source>
        <dbReference type="ARBA" id="ARBA00022723"/>
    </source>
</evidence>
<evidence type="ECO:0000313" key="7">
    <source>
        <dbReference type="EMBL" id="MBC8600530.1"/>
    </source>
</evidence>
<dbReference type="InterPro" id="IPR047109">
    <property type="entry name" value="CAD-like"/>
</dbReference>
<dbReference type="Proteomes" id="UP000256321">
    <property type="component" value="Unassembled WGS sequence"/>
</dbReference>
<keyword evidence="4" id="KW-0560">Oxidoreductase</keyword>
<dbReference type="SUPFAM" id="SSF50129">
    <property type="entry name" value="GroES-like"/>
    <property type="match status" value="1"/>
</dbReference>
<dbReference type="InterPro" id="IPR013154">
    <property type="entry name" value="ADH-like_N"/>
</dbReference>
<dbReference type="AlphaFoldDB" id="A0A3D8HJQ3"/>
<dbReference type="InterPro" id="IPR036291">
    <property type="entry name" value="NAD(P)-bd_dom_sf"/>
</dbReference>
<dbReference type="Pfam" id="PF08240">
    <property type="entry name" value="ADH_N"/>
    <property type="match status" value="1"/>
</dbReference>
<keyword evidence="2 5" id="KW-0479">Metal-binding</keyword>
<comment type="caution">
    <text evidence="8">The sequence shown here is derived from an EMBL/GenBank/DDBJ whole genome shotgun (WGS) entry which is preliminary data.</text>
</comment>
<dbReference type="Proteomes" id="UP000629596">
    <property type="component" value="Unassembled WGS sequence"/>
</dbReference>
<proteinExistence type="inferred from homology"/>
<reference evidence="8 9" key="1">
    <citation type="submission" date="2018-07" db="EMBL/GenBank/DDBJ databases">
        <title>Parabacteroides acidifaciens nov. sp., isolated from human feces.</title>
        <authorList>
            <person name="Wang Y.J."/>
        </authorList>
    </citation>
    <scope>NUCLEOTIDE SEQUENCE [LARGE SCALE GENOMIC DNA]</scope>
    <source>
        <strain evidence="8 9">426-9</strain>
    </source>
</reference>
<dbReference type="InterPro" id="IPR002328">
    <property type="entry name" value="ADH_Zn_CS"/>
</dbReference>
<dbReference type="SUPFAM" id="SSF51735">
    <property type="entry name" value="NAD(P)-binding Rossmann-fold domains"/>
    <property type="match status" value="1"/>
</dbReference>
<keyword evidence="3 5" id="KW-0862">Zinc</keyword>
<dbReference type="EMBL" id="JACRTI010000003">
    <property type="protein sequence ID" value="MBC8600530.1"/>
    <property type="molecule type" value="Genomic_DNA"/>
</dbReference>
<organism evidence="8 9">
    <name type="scientific">Parabacteroides acidifaciens</name>
    <dbReference type="NCBI Taxonomy" id="2290935"/>
    <lineage>
        <taxon>Bacteria</taxon>
        <taxon>Pseudomonadati</taxon>
        <taxon>Bacteroidota</taxon>
        <taxon>Bacteroidia</taxon>
        <taxon>Bacteroidales</taxon>
        <taxon>Tannerellaceae</taxon>
        <taxon>Parabacteroides</taxon>
    </lineage>
</organism>
<comment type="similarity">
    <text evidence="5">Belongs to the zinc-containing alcohol dehydrogenase family.</text>
</comment>
<evidence type="ECO:0000256" key="4">
    <source>
        <dbReference type="ARBA" id="ARBA00023002"/>
    </source>
</evidence>
<dbReference type="GO" id="GO:0016616">
    <property type="term" value="F:oxidoreductase activity, acting on the CH-OH group of donors, NAD or NADP as acceptor"/>
    <property type="evidence" value="ECO:0007669"/>
    <property type="project" value="InterPro"/>
</dbReference>